<keyword evidence="2" id="KW-1185">Reference proteome</keyword>
<dbReference type="EMBL" id="MU154825">
    <property type="protein sequence ID" value="KAF9487072.1"/>
    <property type="molecule type" value="Genomic_DNA"/>
</dbReference>
<comment type="caution">
    <text evidence="1">The sequence shown here is derived from an EMBL/GenBank/DDBJ whole genome shotgun (WGS) entry which is preliminary data.</text>
</comment>
<evidence type="ECO:0000313" key="1">
    <source>
        <dbReference type="EMBL" id="KAF9487072.1"/>
    </source>
</evidence>
<proteinExistence type="predicted"/>
<evidence type="ECO:0000313" key="2">
    <source>
        <dbReference type="Proteomes" id="UP000807025"/>
    </source>
</evidence>
<name>A0A9P6D151_PLEER</name>
<gene>
    <name evidence="1" type="ORF">BDN71DRAFT_738587</name>
</gene>
<dbReference type="AlphaFoldDB" id="A0A9P6D151"/>
<organism evidence="1 2">
    <name type="scientific">Pleurotus eryngii</name>
    <name type="common">Boletus of the steppes</name>
    <dbReference type="NCBI Taxonomy" id="5323"/>
    <lineage>
        <taxon>Eukaryota</taxon>
        <taxon>Fungi</taxon>
        <taxon>Dikarya</taxon>
        <taxon>Basidiomycota</taxon>
        <taxon>Agaricomycotina</taxon>
        <taxon>Agaricomycetes</taxon>
        <taxon>Agaricomycetidae</taxon>
        <taxon>Agaricales</taxon>
        <taxon>Pleurotineae</taxon>
        <taxon>Pleurotaceae</taxon>
        <taxon>Pleurotus</taxon>
    </lineage>
</organism>
<dbReference type="Proteomes" id="UP000807025">
    <property type="component" value="Unassembled WGS sequence"/>
</dbReference>
<sequence>MRRRWGPGGDGSGKEGRKEWGVEKAERGVYIPTRRILLLTYRHSTIQKVCPATSRGRVAVAVDARRVYTLPSISLMKYSPGRGESLLSLQGGLDIFQGGLPVC</sequence>
<reference evidence="1" key="1">
    <citation type="submission" date="2020-11" db="EMBL/GenBank/DDBJ databases">
        <authorList>
            <consortium name="DOE Joint Genome Institute"/>
            <person name="Ahrendt S."/>
            <person name="Riley R."/>
            <person name="Andreopoulos W."/>
            <person name="Labutti K."/>
            <person name="Pangilinan J."/>
            <person name="Ruiz-Duenas F.J."/>
            <person name="Barrasa J.M."/>
            <person name="Sanchez-Garcia M."/>
            <person name="Camarero S."/>
            <person name="Miyauchi S."/>
            <person name="Serrano A."/>
            <person name="Linde D."/>
            <person name="Babiker R."/>
            <person name="Drula E."/>
            <person name="Ayuso-Fernandez I."/>
            <person name="Pacheco R."/>
            <person name="Padilla G."/>
            <person name="Ferreira P."/>
            <person name="Barriuso J."/>
            <person name="Kellner H."/>
            <person name="Castanera R."/>
            <person name="Alfaro M."/>
            <person name="Ramirez L."/>
            <person name="Pisabarro A.G."/>
            <person name="Kuo A."/>
            <person name="Tritt A."/>
            <person name="Lipzen A."/>
            <person name="He G."/>
            <person name="Yan M."/>
            <person name="Ng V."/>
            <person name="Cullen D."/>
            <person name="Martin F."/>
            <person name="Rosso M.-N."/>
            <person name="Henrissat B."/>
            <person name="Hibbett D."/>
            <person name="Martinez A.T."/>
            <person name="Grigoriev I.V."/>
        </authorList>
    </citation>
    <scope>NUCLEOTIDE SEQUENCE</scope>
    <source>
        <strain evidence="1">ATCC 90797</strain>
    </source>
</reference>
<accession>A0A9P6D151</accession>
<protein>
    <submittedName>
        <fullName evidence="1">Uncharacterized protein</fullName>
    </submittedName>
</protein>